<name>A0A923M7V1_9BURK</name>
<comment type="caution">
    <text evidence="1">The sequence shown here is derived from an EMBL/GenBank/DDBJ whole genome shotgun (WGS) entry which is preliminary data.</text>
</comment>
<dbReference type="SUPFAM" id="SSF55729">
    <property type="entry name" value="Acyl-CoA N-acyltransferases (Nat)"/>
    <property type="match status" value="1"/>
</dbReference>
<dbReference type="InterPro" id="IPR016181">
    <property type="entry name" value="Acyl_CoA_acyltransferase"/>
</dbReference>
<dbReference type="Gene3D" id="3.40.630.30">
    <property type="match status" value="1"/>
</dbReference>
<keyword evidence="2" id="KW-1185">Reference proteome</keyword>
<gene>
    <name evidence="1" type="ORF">H8R02_08195</name>
</gene>
<organism evidence="1 2">
    <name type="scientific">Ramlibacter albus</name>
    <dbReference type="NCBI Taxonomy" id="2079448"/>
    <lineage>
        <taxon>Bacteria</taxon>
        <taxon>Pseudomonadati</taxon>
        <taxon>Pseudomonadota</taxon>
        <taxon>Betaproteobacteria</taxon>
        <taxon>Burkholderiales</taxon>
        <taxon>Comamonadaceae</taxon>
        <taxon>Ramlibacter</taxon>
    </lineage>
</organism>
<dbReference type="AlphaFoldDB" id="A0A923M7V1"/>
<accession>A0A923M7V1</accession>
<reference evidence="1" key="1">
    <citation type="submission" date="2020-08" db="EMBL/GenBank/DDBJ databases">
        <title>Ramlibacter sp. GTP1 16S ribosomal RNA gene genome sequencing and assembly.</title>
        <authorList>
            <person name="Kang M."/>
        </authorList>
    </citation>
    <scope>NUCLEOTIDE SEQUENCE</scope>
    <source>
        <strain evidence="1">GTP1</strain>
    </source>
</reference>
<dbReference type="EMBL" id="JACORU010000002">
    <property type="protein sequence ID" value="MBC5764426.1"/>
    <property type="molecule type" value="Genomic_DNA"/>
</dbReference>
<protein>
    <submittedName>
        <fullName evidence="1">N-acetyltransferase</fullName>
    </submittedName>
</protein>
<sequence length="140" mass="15138">MVGFDLDGERIGTIRIVPLGLGLTLTEQLLDTLAGTVPPPRPGEWEVGRLVLAPAWRGDVEVLRHCLQVGLEHVCSLARIDALYGTCTHALSRLYRRFGYSVIARDVCLPGTEKVYTLIRGDCATVAAAVGTRSAVARPQ</sequence>
<dbReference type="Proteomes" id="UP000596827">
    <property type="component" value="Unassembled WGS sequence"/>
</dbReference>
<evidence type="ECO:0000313" key="1">
    <source>
        <dbReference type="EMBL" id="MBC5764426.1"/>
    </source>
</evidence>
<proteinExistence type="predicted"/>
<evidence type="ECO:0000313" key="2">
    <source>
        <dbReference type="Proteomes" id="UP000596827"/>
    </source>
</evidence>
<dbReference type="RefSeq" id="WP_187080896.1">
    <property type="nucleotide sequence ID" value="NZ_JACORU010000002.1"/>
</dbReference>